<gene>
    <name evidence="3" type="ORF">M094_3306</name>
    <name evidence="2" type="ORF">M094_3901</name>
</gene>
<accession>A0A078SU28</accession>
<keyword evidence="1" id="KW-0732">Signal</keyword>
<organism evidence="3 4">
    <name type="scientific">Bacteroides uniformis str. 3978 T3 ii</name>
    <dbReference type="NCBI Taxonomy" id="1339349"/>
    <lineage>
        <taxon>Bacteria</taxon>
        <taxon>Pseudomonadati</taxon>
        <taxon>Bacteroidota</taxon>
        <taxon>Bacteroidia</taxon>
        <taxon>Bacteroidales</taxon>
        <taxon>Bacteroidaceae</taxon>
        <taxon>Bacteroides</taxon>
    </lineage>
</organism>
<dbReference type="AlphaFoldDB" id="A0A078SU28"/>
<evidence type="ECO:0000313" key="3">
    <source>
        <dbReference type="EMBL" id="KDS64460.1"/>
    </source>
</evidence>
<evidence type="ECO:0000313" key="4">
    <source>
        <dbReference type="Proteomes" id="UP000028013"/>
    </source>
</evidence>
<dbReference type="PATRIC" id="fig|1339349.3.peg.206"/>
<dbReference type="Proteomes" id="UP000028013">
    <property type="component" value="Unassembled WGS sequence"/>
</dbReference>
<comment type="caution">
    <text evidence="3">The sequence shown here is derived from an EMBL/GenBank/DDBJ whole genome shotgun (WGS) entry which is preliminary data.</text>
</comment>
<dbReference type="EMBL" id="JNHN01000087">
    <property type="protein sequence ID" value="KDS57060.1"/>
    <property type="molecule type" value="Genomic_DNA"/>
</dbReference>
<dbReference type="EMBL" id="JNHN01000010">
    <property type="protein sequence ID" value="KDS64460.1"/>
    <property type="molecule type" value="Genomic_DNA"/>
</dbReference>
<evidence type="ECO:0000256" key="1">
    <source>
        <dbReference type="SAM" id="SignalP"/>
    </source>
</evidence>
<protein>
    <submittedName>
        <fullName evidence="3">Uncharacterized protein</fullName>
    </submittedName>
</protein>
<sequence length="123" mass="13902">MKQCIKYCLIIIFAALLHDSATGAADILCVPATRQAECCTLSQAPTTQQAVQKFYDLFSPNSLCIEHVDHTQVPTNKSVLLRMYIYKMQQHAYAPECDRLLNLSPHPVPDANYYVFGLRKIII</sequence>
<dbReference type="GeneID" id="99750959"/>
<reference evidence="3 4" key="1">
    <citation type="submission" date="2014-04" db="EMBL/GenBank/DDBJ databases">
        <authorList>
            <person name="Sears C."/>
            <person name="Carroll K."/>
            <person name="Sack B.R."/>
            <person name="Qadri F."/>
            <person name="Myers L.L."/>
            <person name="Chung G.-T."/>
            <person name="Escheverria P."/>
            <person name="Fraser C.M."/>
            <person name="Sadzewicz L."/>
            <person name="Shefchek K.A."/>
            <person name="Tallon L."/>
            <person name="Das S.P."/>
            <person name="Daugherty S."/>
            <person name="Mongodin E.F."/>
        </authorList>
    </citation>
    <scope>NUCLEOTIDE SEQUENCE [LARGE SCALE GENOMIC DNA]</scope>
    <source>
        <strain evidence="3 4">3978 T3 ii</strain>
    </source>
</reference>
<feature type="signal peptide" evidence="1">
    <location>
        <begin position="1"/>
        <end position="24"/>
    </location>
</feature>
<dbReference type="RefSeq" id="WP_005823953.1">
    <property type="nucleotide sequence ID" value="NZ_JNHN01000010.1"/>
</dbReference>
<proteinExistence type="predicted"/>
<feature type="chain" id="PRO_5007378115" evidence="1">
    <location>
        <begin position="25"/>
        <end position="123"/>
    </location>
</feature>
<evidence type="ECO:0000313" key="2">
    <source>
        <dbReference type="EMBL" id="KDS57060.1"/>
    </source>
</evidence>
<name>A0A078SU28_BACUN</name>